<dbReference type="NCBIfam" id="TIGR00254">
    <property type="entry name" value="GGDEF"/>
    <property type="match status" value="1"/>
</dbReference>
<dbReference type="SUPFAM" id="SSF52172">
    <property type="entry name" value="CheY-like"/>
    <property type="match status" value="1"/>
</dbReference>
<sequence length="329" mass="36077">MAVSPSSPTVLLAVADSLIGLHFEQTLRCCFGVLAAADFDEAMERLREQIPVQPGPALLGETPDHPVQLVIVECESRFDAALHLLRTIKNTPELRTIPVVFVADGDKPATEKLALEQGAADFWTMPIPETVLLARAALHVQRFRRIRRLMRGSITDETTGVSSRRLFEDVLRMEWRRSLREKSWVTLAFVAMDGYETYAERLGQGSVEECMLVLAQALKVCLRRPGDMLSRLSQDIFAALLPVTDSRGAPVVSQHMLHAVAGLRLPFPGSVSRLKLSEHVSISIGTVSVAPDSPDGFERFTESAYVALGLAMADGPWGVRQHVPSGSSL</sequence>
<dbReference type="RefSeq" id="WP_144303330.1">
    <property type="nucleotide sequence ID" value="NZ_QMIE01000010.1"/>
</dbReference>
<dbReference type="SUPFAM" id="SSF55073">
    <property type="entry name" value="Nucleotide cyclase"/>
    <property type="match status" value="1"/>
</dbReference>
<feature type="domain" description="GGDEF" evidence="5">
    <location>
        <begin position="183"/>
        <end position="324"/>
    </location>
</feature>
<dbReference type="InterPro" id="IPR043128">
    <property type="entry name" value="Rev_trsase/Diguanyl_cyclase"/>
</dbReference>
<dbReference type="InterPro" id="IPR001789">
    <property type="entry name" value="Sig_transdc_resp-reg_receiver"/>
</dbReference>
<dbReference type="Pfam" id="PF00990">
    <property type="entry name" value="GGDEF"/>
    <property type="match status" value="1"/>
</dbReference>
<dbReference type="EMBL" id="QMIE01000010">
    <property type="protein sequence ID" value="TVM16581.1"/>
    <property type="molecule type" value="Genomic_DNA"/>
</dbReference>
<evidence type="ECO:0000259" key="4">
    <source>
        <dbReference type="PROSITE" id="PS50110"/>
    </source>
</evidence>
<evidence type="ECO:0000313" key="7">
    <source>
        <dbReference type="Proteomes" id="UP000448292"/>
    </source>
</evidence>
<proteinExistence type="predicted"/>
<dbReference type="SMART" id="SM00267">
    <property type="entry name" value="GGDEF"/>
    <property type="match status" value="1"/>
</dbReference>
<protein>
    <recommendedName>
        <fullName evidence="1">diguanylate cyclase</fullName>
        <ecNumber evidence="1">2.7.7.65</ecNumber>
    </recommendedName>
</protein>
<dbReference type="EC" id="2.7.7.65" evidence="1"/>
<dbReference type="PROSITE" id="PS50110">
    <property type="entry name" value="RESPONSE_REGULATORY"/>
    <property type="match status" value="1"/>
</dbReference>
<dbReference type="PANTHER" id="PTHR45138:SF9">
    <property type="entry name" value="DIGUANYLATE CYCLASE DGCM-RELATED"/>
    <property type="match status" value="1"/>
</dbReference>
<evidence type="ECO:0000256" key="1">
    <source>
        <dbReference type="ARBA" id="ARBA00012528"/>
    </source>
</evidence>
<organism evidence="6 7">
    <name type="scientific">Oceanidesulfovibrio indonesiensis</name>
    <dbReference type="NCBI Taxonomy" id="54767"/>
    <lineage>
        <taxon>Bacteria</taxon>
        <taxon>Pseudomonadati</taxon>
        <taxon>Thermodesulfobacteriota</taxon>
        <taxon>Desulfovibrionia</taxon>
        <taxon>Desulfovibrionales</taxon>
        <taxon>Desulfovibrionaceae</taxon>
        <taxon>Oceanidesulfovibrio</taxon>
    </lineage>
</organism>
<dbReference type="OrthoDB" id="9802066at2"/>
<dbReference type="GO" id="GO:0000160">
    <property type="term" value="P:phosphorelay signal transduction system"/>
    <property type="evidence" value="ECO:0007669"/>
    <property type="project" value="InterPro"/>
</dbReference>
<dbReference type="AlphaFoldDB" id="A0A7M3MDA4"/>
<comment type="caution">
    <text evidence="6">The sequence shown here is derived from an EMBL/GenBank/DDBJ whole genome shotgun (WGS) entry which is preliminary data.</text>
</comment>
<comment type="caution">
    <text evidence="3">Lacks conserved residue(s) required for the propagation of feature annotation.</text>
</comment>
<evidence type="ECO:0000259" key="5">
    <source>
        <dbReference type="PROSITE" id="PS50887"/>
    </source>
</evidence>
<name>A0A7M3MDA4_9BACT</name>
<accession>A0A7M3MDA4</accession>
<dbReference type="GO" id="GO:1902201">
    <property type="term" value="P:negative regulation of bacterial-type flagellum-dependent cell motility"/>
    <property type="evidence" value="ECO:0007669"/>
    <property type="project" value="TreeGrafter"/>
</dbReference>
<dbReference type="GO" id="GO:0043709">
    <property type="term" value="P:cell adhesion involved in single-species biofilm formation"/>
    <property type="evidence" value="ECO:0007669"/>
    <property type="project" value="TreeGrafter"/>
</dbReference>
<dbReference type="InterPro" id="IPR050469">
    <property type="entry name" value="Diguanylate_Cyclase"/>
</dbReference>
<dbReference type="InterPro" id="IPR029787">
    <property type="entry name" value="Nucleotide_cyclase"/>
</dbReference>
<reference evidence="6 7" key="1">
    <citation type="submission" date="2018-06" db="EMBL/GenBank/DDBJ databases">
        <title>Complete genome of Desulfovibrio indonesiensis P37SLT.</title>
        <authorList>
            <person name="Crispim J.S."/>
            <person name="Vidigal P.M.P."/>
            <person name="Silva L.C.F."/>
            <person name="Laguardia C.N."/>
            <person name="Araujo L.C."/>
            <person name="Dias R.S."/>
            <person name="Sousa M.P."/>
            <person name="Paula S.O."/>
            <person name="Silva C."/>
        </authorList>
    </citation>
    <scope>NUCLEOTIDE SEQUENCE [LARGE SCALE GENOMIC DNA]</scope>
    <source>
        <strain evidence="6 7">P37SLT</strain>
    </source>
</reference>
<evidence type="ECO:0000256" key="3">
    <source>
        <dbReference type="PROSITE-ProRule" id="PRU00169"/>
    </source>
</evidence>
<feature type="domain" description="Response regulatory" evidence="4">
    <location>
        <begin position="9"/>
        <end position="140"/>
    </location>
</feature>
<evidence type="ECO:0000313" key="6">
    <source>
        <dbReference type="EMBL" id="TVM16581.1"/>
    </source>
</evidence>
<gene>
    <name evidence="6" type="ORF">DPQ33_11280</name>
</gene>
<dbReference type="InterPro" id="IPR000160">
    <property type="entry name" value="GGDEF_dom"/>
</dbReference>
<dbReference type="Proteomes" id="UP000448292">
    <property type="component" value="Unassembled WGS sequence"/>
</dbReference>
<keyword evidence="7" id="KW-1185">Reference proteome</keyword>
<comment type="catalytic activity">
    <reaction evidence="2">
        <text>2 GTP = 3',3'-c-di-GMP + 2 diphosphate</text>
        <dbReference type="Rhea" id="RHEA:24898"/>
        <dbReference type="ChEBI" id="CHEBI:33019"/>
        <dbReference type="ChEBI" id="CHEBI:37565"/>
        <dbReference type="ChEBI" id="CHEBI:58805"/>
        <dbReference type="EC" id="2.7.7.65"/>
    </reaction>
</comment>
<dbReference type="GO" id="GO:0005886">
    <property type="term" value="C:plasma membrane"/>
    <property type="evidence" value="ECO:0007669"/>
    <property type="project" value="TreeGrafter"/>
</dbReference>
<dbReference type="PANTHER" id="PTHR45138">
    <property type="entry name" value="REGULATORY COMPONENTS OF SENSORY TRANSDUCTION SYSTEM"/>
    <property type="match status" value="1"/>
</dbReference>
<dbReference type="InterPro" id="IPR011006">
    <property type="entry name" value="CheY-like_superfamily"/>
</dbReference>
<evidence type="ECO:0000256" key="2">
    <source>
        <dbReference type="ARBA" id="ARBA00034247"/>
    </source>
</evidence>
<dbReference type="Gene3D" id="3.40.50.2300">
    <property type="match status" value="1"/>
</dbReference>
<dbReference type="GO" id="GO:0052621">
    <property type="term" value="F:diguanylate cyclase activity"/>
    <property type="evidence" value="ECO:0007669"/>
    <property type="project" value="UniProtKB-EC"/>
</dbReference>
<dbReference type="Gene3D" id="3.30.70.270">
    <property type="match status" value="1"/>
</dbReference>
<dbReference type="PROSITE" id="PS50887">
    <property type="entry name" value="GGDEF"/>
    <property type="match status" value="1"/>
</dbReference>